<evidence type="ECO:0000313" key="6">
    <source>
        <dbReference type="EMBL" id="GAV04209.1"/>
    </source>
</evidence>
<evidence type="ECO:0000313" key="7">
    <source>
        <dbReference type="Proteomes" id="UP000186922"/>
    </source>
</evidence>
<organism evidence="6 7">
    <name type="scientific">Ramazzottius varieornatus</name>
    <name type="common">Water bear</name>
    <name type="synonym">Tardigrade</name>
    <dbReference type="NCBI Taxonomy" id="947166"/>
    <lineage>
        <taxon>Eukaryota</taxon>
        <taxon>Metazoa</taxon>
        <taxon>Ecdysozoa</taxon>
        <taxon>Tardigrada</taxon>
        <taxon>Eutardigrada</taxon>
        <taxon>Parachela</taxon>
        <taxon>Hypsibioidea</taxon>
        <taxon>Ramazzottiidae</taxon>
        <taxon>Ramazzottius</taxon>
    </lineage>
</organism>
<evidence type="ECO:0008006" key="8">
    <source>
        <dbReference type="Google" id="ProtNLM"/>
    </source>
</evidence>
<dbReference type="PROSITE" id="PS50056">
    <property type="entry name" value="TYR_PHOSPHATASE_2"/>
    <property type="match status" value="1"/>
</dbReference>
<dbReference type="InterPro" id="IPR020422">
    <property type="entry name" value="TYR_PHOSPHATASE_DUAL_dom"/>
</dbReference>
<keyword evidence="7" id="KW-1185">Reference proteome</keyword>
<evidence type="ECO:0000256" key="3">
    <source>
        <dbReference type="ARBA" id="ARBA00022912"/>
    </source>
</evidence>
<evidence type="ECO:0000259" key="4">
    <source>
        <dbReference type="PROSITE" id="PS50054"/>
    </source>
</evidence>
<dbReference type="InterPro" id="IPR016130">
    <property type="entry name" value="Tyr_Pase_AS"/>
</dbReference>
<dbReference type="CDD" id="cd14514">
    <property type="entry name" value="DUSP14-like"/>
    <property type="match status" value="1"/>
</dbReference>
<accession>A0A1D1W021</accession>
<sequence>MTSKWKSVALAQMDKKTQQYFDRIHEVTDFLYLSGASGARRDFIRQRGFTCVINCTLEGPLSVLDNVEFISIKVDDSPYAQIGKFFDATADKIEEHRLMGGKVLVHCMAGVSRSASIVIAYLVKYGNMSLREAYMHTKKARSIIRPNPGFFKQLIEYEYRLTKRESVRMVPSSFGMLPDVYAEETSSMSWIAMKTGLRV</sequence>
<keyword evidence="3" id="KW-0904">Protein phosphatase</keyword>
<dbReference type="Pfam" id="PF00782">
    <property type="entry name" value="DSPc"/>
    <property type="match status" value="1"/>
</dbReference>
<dbReference type="InterPro" id="IPR052103">
    <property type="entry name" value="Dual_spec_Phospatases"/>
</dbReference>
<dbReference type="SUPFAM" id="SSF52799">
    <property type="entry name" value="(Phosphotyrosine protein) phosphatases II"/>
    <property type="match status" value="1"/>
</dbReference>
<dbReference type="SMART" id="SM00195">
    <property type="entry name" value="DSPc"/>
    <property type="match status" value="1"/>
</dbReference>
<feature type="domain" description="Tyrosine-protein phosphatase" evidence="4">
    <location>
        <begin position="23"/>
        <end position="163"/>
    </location>
</feature>
<dbReference type="InterPro" id="IPR029021">
    <property type="entry name" value="Prot-tyrosine_phosphatase-like"/>
</dbReference>
<comment type="caution">
    <text evidence="6">The sequence shown here is derived from an EMBL/GenBank/DDBJ whole genome shotgun (WGS) entry which is preliminary data.</text>
</comment>
<feature type="domain" description="Tyrosine specific protein phosphatases" evidence="5">
    <location>
        <begin position="83"/>
        <end position="141"/>
    </location>
</feature>
<dbReference type="Gene3D" id="3.90.190.10">
    <property type="entry name" value="Protein tyrosine phosphatase superfamily"/>
    <property type="match status" value="1"/>
</dbReference>
<dbReference type="Proteomes" id="UP000186922">
    <property type="component" value="Unassembled WGS sequence"/>
</dbReference>
<dbReference type="PROSITE" id="PS50054">
    <property type="entry name" value="TYR_PHOSPHATASE_DUAL"/>
    <property type="match status" value="1"/>
</dbReference>
<reference evidence="6 7" key="1">
    <citation type="journal article" date="2016" name="Nat. Commun.">
        <title>Extremotolerant tardigrade genome and improved radiotolerance of human cultured cells by tardigrade-unique protein.</title>
        <authorList>
            <person name="Hashimoto T."/>
            <person name="Horikawa D.D."/>
            <person name="Saito Y."/>
            <person name="Kuwahara H."/>
            <person name="Kozuka-Hata H."/>
            <person name="Shin-I T."/>
            <person name="Minakuchi Y."/>
            <person name="Ohishi K."/>
            <person name="Motoyama A."/>
            <person name="Aizu T."/>
            <person name="Enomoto A."/>
            <person name="Kondo K."/>
            <person name="Tanaka S."/>
            <person name="Hara Y."/>
            <person name="Koshikawa S."/>
            <person name="Sagara H."/>
            <person name="Miura T."/>
            <person name="Yokobori S."/>
            <person name="Miyagawa K."/>
            <person name="Suzuki Y."/>
            <person name="Kubo T."/>
            <person name="Oyama M."/>
            <person name="Kohara Y."/>
            <person name="Fujiyama A."/>
            <person name="Arakawa K."/>
            <person name="Katayama T."/>
            <person name="Toyoda A."/>
            <person name="Kunieda T."/>
        </authorList>
    </citation>
    <scope>NUCLEOTIDE SEQUENCE [LARGE SCALE GENOMIC DNA]</scope>
    <source>
        <strain evidence="6 7">YOKOZUNA-1</strain>
    </source>
</reference>
<protein>
    <recommendedName>
        <fullName evidence="8">Protein-tyrosine-phosphatase</fullName>
    </recommendedName>
</protein>
<proteinExistence type="inferred from homology"/>
<dbReference type="PANTHER" id="PTHR45961:SF6">
    <property type="entry name" value="IP21249P"/>
    <property type="match status" value="1"/>
</dbReference>
<dbReference type="PROSITE" id="PS00383">
    <property type="entry name" value="TYR_PHOSPHATASE_1"/>
    <property type="match status" value="1"/>
</dbReference>
<dbReference type="PANTHER" id="PTHR45961">
    <property type="entry name" value="IP21249P"/>
    <property type="match status" value="1"/>
</dbReference>
<comment type="similarity">
    <text evidence="1">Belongs to the protein-tyrosine phosphatase family. Non-receptor class dual specificity subfamily.</text>
</comment>
<dbReference type="EMBL" id="BDGG01000010">
    <property type="protein sequence ID" value="GAV04209.1"/>
    <property type="molecule type" value="Genomic_DNA"/>
</dbReference>
<dbReference type="GO" id="GO:0004721">
    <property type="term" value="F:phosphoprotein phosphatase activity"/>
    <property type="evidence" value="ECO:0007669"/>
    <property type="project" value="UniProtKB-KW"/>
</dbReference>
<name>A0A1D1W021_RAMVA</name>
<evidence type="ECO:0000259" key="5">
    <source>
        <dbReference type="PROSITE" id="PS50056"/>
    </source>
</evidence>
<keyword evidence="2" id="KW-0378">Hydrolase</keyword>
<dbReference type="OrthoDB" id="285418at2759"/>
<dbReference type="InterPro" id="IPR000387">
    <property type="entry name" value="Tyr_Pase_dom"/>
</dbReference>
<dbReference type="InterPro" id="IPR000340">
    <property type="entry name" value="Dual-sp_phosphatase_cat-dom"/>
</dbReference>
<evidence type="ECO:0000256" key="2">
    <source>
        <dbReference type="ARBA" id="ARBA00022801"/>
    </source>
</evidence>
<dbReference type="GO" id="GO:0005737">
    <property type="term" value="C:cytoplasm"/>
    <property type="evidence" value="ECO:0007669"/>
    <property type="project" value="TreeGrafter"/>
</dbReference>
<evidence type="ECO:0000256" key="1">
    <source>
        <dbReference type="ARBA" id="ARBA00008601"/>
    </source>
</evidence>
<gene>
    <name evidence="6" type="primary">RvY_14521-1</name>
    <name evidence="6" type="synonym">RvY_14521.1</name>
    <name evidence="6" type="ORF">RvY_14521</name>
</gene>
<dbReference type="AlphaFoldDB" id="A0A1D1W021"/>
<dbReference type="STRING" id="947166.A0A1D1W021"/>